<keyword evidence="1" id="KW-0472">Membrane</keyword>
<name>A0A8H2QE38_9FLAO</name>
<organism evidence="3 4">
    <name type="scientific">Bizionia saleffrena</name>
    <dbReference type="NCBI Taxonomy" id="291189"/>
    <lineage>
        <taxon>Bacteria</taxon>
        <taxon>Pseudomonadati</taxon>
        <taxon>Bacteroidota</taxon>
        <taxon>Flavobacteriia</taxon>
        <taxon>Flavobacteriales</taxon>
        <taxon>Flavobacteriaceae</taxon>
        <taxon>Bizionia</taxon>
    </lineage>
</organism>
<evidence type="ECO:0000313" key="4">
    <source>
        <dbReference type="Proteomes" id="UP000323324"/>
    </source>
</evidence>
<feature type="transmembrane region" description="Helical" evidence="1">
    <location>
        <begin position="32"/>
        <end position="51"/>
    </location>
</feature>
<dbReference type="AlphaFoldDB" id="A0A8H2QE38"/>
<feature type="domain" description="CD-NTase-associated protein 16 NUDIX" evidence="2">
    <location>
        <begin position="72"/>
        <end position="276"/>
    </location>
</feature>
<dbReference type="InterPro" id="IPR040829">
    <property type="entry name" value="Cap16_NUDIX"/>
</dbReference>
<evidence type="ECO:0000313" key="3">
    <source>
        <dbReference type="EMBL" id="TYB73016.1"/>
    </source>
</evidence>
<protein>
    <recommendedName>
        <fullName evidence="2">CD-NTase-associated protein 16 NUDIX domain-containing protein</fullName>
    </recommendedName>
</protein>
<dbReference type="Proteomes" id="UP000323324">
    <property type="component" value="Unassembled WGS sequence"/>
</dbReference>
<proteinExistence type="predicted"/>
<gene>
    <name evidence="3" type="ORF">ES676_09670</name>
</gene>
<dbReference type="RefSeq" id="WP_148370124.1">
    <property type="nucleotide sequence ID" value="NZ_VSKM01000009.1"/>
</dbReference>
<reference evidence="3 4" key="1">
    <citation type="submission" date="2019-08" db="EMBL/GenBank/DDBJ databases">
        <title>Genomes of Antarctic Bizionia species.</title>
        <authorList>
            <person name="Bowman J.P."/>
        </authorList>
    </citation>
    <scope>NUCLEOTIDE SEQUENCE [LARGE SCALE GENOMIC DNA]</scope>
    <source>
        <strain evidence="3 4">HFD</strain>
    </source>
</reference>
<accession>A0A8H2QE38</accession>
<evidence type="ECO:0000259" key="2">
    <source>
        <dbReference type="Pfam" id="PF18167"/>
    </source>
</evidence>
<keyword evidence="1" id="KW-1133">Transmembrane helix</keyword>
<keyword evidence="4" id="KW-1185">Reference proteome</keyword>
<comment type="caution">
    <text evidence="3">The sequence shown here is derived from an EMBL/GenBank/DDBJ whole genome shotgun (WGS) entry which is preliminary data.</text>
</comment>
<dbReference type="EMBL" id="VSKM01000009">
    <property type="protein sequence ID" value="TYB73016.1"/>
    <property type="molecule type" value="Genomic_DNA"/>
</dbReference>
<evidence type="ECO:0000256" key="1">
    <source>
        <dbReference type="SAM" id="Phobius"/>
    </source>
</evidence>
<keyword evidence="1" id="KW-0812">Transmembrane</keyword>
<sequence>MIRKIIQALIAIGFIIIGYTKLEGAIFQKEVIWYGIAGLLTLIGLLLEFIYTNRKRLRVSIFSKYLALRGKKIRFSMSYLYRIEVEGKYLLVKNNNYGHFQLVGGKYKILEDTRSKLKTDFGAMDDPKLPNSGIMKDDFALFIPAKNAIKFLNWFNKGIDREVSHWREFYEELIVGDGESFLSLENFPYVNYNYRGKVLTPIKRTPGWDDCYEILQYDILDLVPTPEQRQELKVLFKKGDSAKIKWASSNLIDSLGHDSINKNKKYDIGQHTKWALNMKWSKV</sequence>
<dbReference type="Pfam" id="PF18167">
    <property type="entry name" value="Sa_NUDIX"/>
    <property type="match status" value="1"/>
</dbReference>